<evidence type="ECO:0000313" key="3">
    <source>
        <dbReference type="Proteomes" id="UP000325517"/>
    </source>
</evidence>
<protein>
    <submittedName>
        <fullName evidence="2">MBL fold metallo-hydrolase</fullName>
    </submittedName>
</protein>
<dbReference type="InterPro" id="IPR001279">
    <property type="entry name" value="Metallo-B-lactamas"/>
</dbReference>
<dbReference type="InterPro" id="IPR050855">
    <property type="entry name" value="NDM-1-like"/>
</dbReference>
<proteinExistence type="predicted"/>
<organism evidence="2 3">
    <name type="scientific">Psychrobacillus glaciei</name>
    <dbReference type="NCBI Taxonomy" id="2283160"/>
    <lineage>
        <taxon>Bacteria</taxon>
        <taxon>Bacillati</taxon>
        <taxon>Bacillota</taxon>
        <taxon>Bacilli</taxon>
        <taxon>Bacillales</taxon>
        <taxon>Bacillaceae</taxon>
        <taxon>Psychrobacillus</taxon>
    </lineage>
</organism>
<feature type="domain" description="Metallo-beta-lactamase" evidence="1">
    <location>
        <begin position="18"/>
        <end position="205"/>
    </location>
</feature>
<dbReference type="InterPro" id="IPR036866">
    <property type="entry name" value="RibonucZ/Hydroxyglut_hydro"/>
</dbReference>
<keyword evidence="3" id="KW-1185">Reference proteome</keyword>
<name>A0A5J6SLS1_9BACI</name>
<dbReference type="CDD" id="cd06262">
    <property type="entry name" value="metallo-hydrolase-like_MBL-fold"/>
    <property type="match status" value="1"/>
</dbReference>
<dbReference type="AlphaFoldDB" id="A0A5J6SLS1"/>
<dbReference type="SUPFAM" id="SSF56281">
    <property type="entry name" value="Metallo-hydrolase/oxidoreductase"/>
    <property type="match status" value="1"/>
</dbReference>
<sequence length="269" mass="31282">MIQYENENVRIYQSSLYVTTSAVIELDEAIILTDPNWLPQEVEEIRIYINQIIKDKQLYIIYTHSDFDHIIGSGAFPNAKVIATNKFSENKHKEEAMNQVHTFDQKYYLQRNYKPVYPQVDHIVSKDGQELALGTSKLTFYLAPGHTDDGLFTVIEPSGIFLSGDYLSDVEFPFIYSSYLDYLKTIAKANDIFSRHNISIHVPGHGHTTENVEEIQSRIEFSENYLNHLLDDLDNMEEVLQRKYPFFEGMKKLHNDNKELAMKEMEKPS</sequence>
<dbReference type="Proteomes" id="UP000325517">
    <property type="component" value="Chromosome"/>
</dbReference>
<keyword evidence="2" id="KW-0378">Hydrolase</keyword>
<dbReference type="GO" id="GO:0016787">
    <property type="term" value="F:hydrolase activity"/>
    <property type="evidence" value="ECO:0007669"/>
    <property type="project" value="UniProtKB-KW"/>
</dbReference>
<dbReference type="SMART" id="SM00849">
    <property type="entry name" value="Lactamase_B"/>
    <property type="match status" value="1"/>
</dbReference>
<dbReference type="Pfam" id="PF00753">
    <property type="entry name" value="Lactamase_B"/>
    <property type="match status" value="1"/>
</dbReference>
<dbReference type="RefSeq" id="WP_151699881.1">
    <property type="nucleotide sequence ID" value="NZ_CP031223.1"/>
</dbReference>
<dbReference type="KEGG" id="psyo:PB01_08955"/>
<evidence type="ECO:0000313" key="2">
    <source>
        <dbReference type="EMBL" id="QFF98950.1"/>
    </source>
</evidence>
<accession>A0A5J6SLS1</accession>
<gene>
    <name evidence="2" type="ORF">PB01_08955</name>
</gene>
<dbReference type="PANTHER" id="PTHR42951">
    <property type="entry name" value="METALLO-BETA-LACTAMASE DOMAIN-CONTAINING"/>
    <property type="match status" value="1"/>
</dbReference>
<evidence type="ECO:0000259" key="1">
    <source>
        <dbReference type="SMART" id="SM00849"/>
    </source>
</evidence>
<dbReference type="EMBL" id="CP031223">
    <property type="protein sequence ID" value="QFF98950.1"/>
    <property type="molecule type" value="Genomic_DNA"/>
</dbReference>
<dbReference type="OrthoDB" id="1491389at2"/>
<dbReference type="PANTHER" id="PTHR42951:SF4">
    <property type="entry name" value="ACYL-COENZYME A THIOESTERASE MBLAC2"/>
    <property type="match status" value="1"/>
</dbReference>
<reference evidence="2 3" key="1">
    <citation type="submission" date="2018-07" db="EMBL/GenBank/DDBJ databases">
        <title>Complete genome sequence of Psychrobacillus sp. PB01, isolated from iceberg, and comparative genome analysis of Psychrobacillus strains.</title>
        <authorList>
            <person name="Lee P.C."/>
        </authorList>
    </citation>
    <scope>NUCLEOTIDE SEQUENCE [LARGE SCALE GENOMIC DNA]</scope>
    <source>
        <strain evidence="2 3">PB01</strain>
    </source>
</reference>
<dbReference type="Gene3D" id="3.60.15.10">
    <property type="entry name" value="Ribonuclease Z/Hydroxyacylglutathione hydrolase-like"/>
    <property type="match status" value="1"/>
</dbReference>